<reference evidence="1" key="1">
    <citation type="journal article" date="2022" name="Int. J. Mol. Sci.">
        <title>Draft Genome of Tanacetum Coccineum: Genomic Comparison of Closely Related Tanacetum-Family Plants.</title>
        <authorList>
            <person name="Yamashiro T."/>
            <person name="Shiraishi A."/>
            <person name="Nakayama K."/>
            <person name="Satake H."/>
        </authorList>
    </citation>
    <scope>NUCLEOTIDE SEQUENCE</scope>
</reference>
<comment type="caution">
    <text evidence="1">The sequence shown here is derived from an EMBL/GenBank/DDBJ whole genome shotgun (WGS) entry which is preliminary data.</text>
</comment>
<protein>
    <submittedName>
        <fullName evidence="1">Uncharacterized protein</fullName>
    </submittedName>
</protein>
<evidence type="ECO:0000313" key="2">
    <source>
        <dbReference type="Proteomes" id="UP001151760"/>
    </source>
</evidence>
<evidence type="ECO:0000313" key="1">
    <source>
        <dbReference type="EMBL" id="GJU09213.1"/>
    </source>
</evidence>
<dbReference type="Proteomes" id="UP001151760">
    <property type="component" value="Unassembled WGS sequence"/>
</dbReference>
<keyword evidence="2" id="KW-1185">Reference proteome</keyword>
<reference evidence="1" key="2">
    <citation type="submission" date="2022-01" db="EMBL/GenBank/DDBJ databases">
        <authorList>
            <person name="Yamashiro T."/>
            <person name="Shiraishi A."/>
            <person name="Satake H."/>
            <person name="Nakayama K."/>
        </authorList>
    </citation>
    <scope>NUCLEOTIDE SEQUENCE</scope>
</reference>
<gene>
    <name evidence="1" type="ORF">Tco_1125643</name>
</gene>
<dbReference type="EMBL" id="BQNB010021707">
    <property type="protein sequence ID" value="GJU09213.1"/>
    <property type="molecule type" value="Genomic_DNA"/>
</dbReference>
<proteinExistence type="predicted"/>
<accession>A0ABQ5JCJ0</accession>
<organism evidence="1 2">
    <name type="scientific">Tanacetum coccineum</name>
    <dbReference type="NCBI Taxonomy" id="301880"/>
    <lineage>
        <taxon>Eukaryota</taxon>
        <taxon>Viridiplantae</taxon>
        <taxon>Streptophyta</taxon>
        <taxon>Embryophyta</taxon>
        <taxon>Tracheophyta</taxon>
        <taxon>Spermatophyta</taxon>
        <taxon>Magnoliopsida</taxon>
        <taxon>eudicotyledons</taxon>
        <taxon>Gunneridae</taxon>
        <taxon>Pentapetalae</taxon>
        <taxon>asterids</taxon>
        <taxon>campanulids</taxon>
        <taxon>Asterales</taxon>
        <taxon>Asteraceae</taxon>
        <taxon>Asteroideae</taxon>
        <taxon>Anthemideae</taxon>
        <taxon>Anthemidinae</taxon>
        <taxon>Tanacetum</taxon>
    </lineage>
</organism>
<sequence length="178" mass="19557">MMVQCVMWPEGKCSPYCPTLDVMPYDGPLVKESIRKARKLTASGMKVQDIKEKLKDAGDVDAKLINKWIEEYESNEKNPMYYIIKDTINIIKQQELLAEQEKALAYGKNLLKAVTDLVEATTAVYEEAVSSGASVSVVGDESALVDHADESLPGLKRCSTLLDETSPKNGGAARVSEL</sequence>
<name>A0ABQ5JCJ0_9ASTR</name>